<sequence>MDKINFLLTMKLLKKLKFLLYVFFMSFMLFMVNSNPVNHVYLITFSY</sequence>
<evidence type="ECO:0000313" key="2">
    <source>
        <dbReference type="EMBL" id="AQQ72450.1"/>
    </source>
</evidence>
<keyword evidence="1" id="KW-1133">Transmembrane helix</keyword>
<evidence type="ECO:0000313" key="3">
    <source>
        <dbReference type="Proteomes" id="UP000188181"/>
    </source>
</evidence>
<evidence type="ECO:0000256" key="1">
    <source>
        <dbReference type="SAM" id="Phobius"/>
    </source>
</evidence>
<dbReference type="KEGG" id="pbas:SMSP2_02835"/>
<dbReference type="Proteomes" id="UP000188181">
    <property type="component" value="Chromosome"/>
</dbReference>
<dbReference type="EMBL" id="CP019646">
    <property type="protein sequence ID" value="AQQ72450.1"/>
    <property type="molecule type" value="Genomic_DNA"/>
</dbReference>
<keyword evidence="1" id="KW-0812">Transmembrane</keyword>
<dbReference type="AlphaFoldDB" id="A0A1Q2MIE4"/>
<protein>
    <submittedName>
        <fullName evidence="2">Uncharacterized protein</fullName>
    </submittedName>
</protein>
<gene>
    <name evidence="2" type="ORF">SMSP2_02835</name>
</gene>
<name>A0A1Q2MIE4_9BACT</name>
<reference evidence="3" key="1">
    <citation type="submission" date="2017-02" db="EMBL/GenBank/DDBJ databases">
        <title>Comparative genomics and description of representatives of a novel lineage of planctomycetes thriving in anoxic sediments.</title>
        <authorList>
            <person name="Spring S."/>
            <person name="Bunk B."/>
            <person name="Sproer C."/>
        </authorList>
    </citation>
    <scope>NUCLEOTIDE SEQUENCE [LARGE SCALE GENOMIC DNA]</scope>
    <source>
        <strain evidence="3">SM-Chi-D1</strain>
    </source>
</reference>
<organism evidence="2 3">
    <name type="scientific">Limihaloglobus sulfuriphilus</name>
    <dbReference type="NCBI Taxonomy" id="1851148"/>
    <lineage>
        <taxon>Bacteria</taxon>
        <taxon>Pseudomonadati</taxon>
        <taxon>Planctomycetota</taxon>
        <taxon>Phycisphaerae</taxon>
        <taxon>Sedimentisphaerales</taxon>
        <taxon>Sedimentisphaeraceae</taxon>
        <taxon>Limihaloglobus</taxon>
    </lineage>
</organism>
<accession>A0A1Q2MIE4</accession>
<keyword evidence="3" id="KW-1185">Reference proteome</keyword>
<proteinExistence type="predicted"/>
<keyword evidence="1" id="KW-0472">Membrane</keyword>
<feature type="transmembrane region" description="Helical" evidence="1">
    <location>
        <begin position="12"/>
        <end position="32"/>
    </location>
</feature>